<reference evidence="2 4" key="2">
    <citation type="submission" date="2022-12" db="EMBL/GenBank/DDBJ databases">
        <authorList>
            <person name="Ruckert C."/>
            <person name="Busche T."/>
            <person name="Kalinowski J."/>
            <person name="Wittmann C."/>
        </authorList>
    </citation>
    <scope>NUCLEOTIDE SEQUENCE [LARGE SCALE GENOMIC DNA]</scope>
    <source>
        <strain evidence="2 4">DSM 40555</strain>
    </source>
</reference>
<gene>
    <name evidence="1" type="ORF">Sliba_73010</name>
    <name evidence="2" type="ORF">STRLI_007264</name>
</gene>
<dbReference type="Proteomes" id="UP000429552">
    <property type="component" value="Unassembled WGS sequence"/>
</dbReference>
<keyword evidence="4" id="KW-1185">Reference proteome</keyword>
<sequence>MHISAEQQTAVRRWKLGHHVFHLHLTVMNTYLASLEKSINEEDWRTVSPLLTKLSRLYGAATSCMRYASDFPETAYESLIRPSMEPPWLNPGFSGKFNSDHERMLDLMRTIRTSLKRAIRSGEVPEEVERAATQLWRAQSHNRANHKLICEKFVPGGQSLLQDYFNANA</sequence>
<dbReference type="EMBL" id="CP114202">
    <property type="protein sequence ID" value="WAU00965.1"/>
    <property type="molecule type" value="Genomic_DNA"/>
</dbReference>
<reference evidence="1 3" key="1">
    <citation type="submission" date="2019-12" db="EMBL/GenBank/DDBJ databases">
        <title>Whole genome shotgun sequence of Streptomyces libani subsp. libani NBRC 13452.</title>
        <authorList>
            <person name="Ichikawa N."/>
            <person name="Kimura A."/>
            <person name="Kitahashi Y."/>
            <person name="Komaki H."/>
            <person name="Tamura T."/>
        </authorList>
    </citation>
    <scope>NUCLEOTIDE SEQUENCE [LARGE SCALE GENOMIC DNA]</scope>
    <source>
        <strain evidence="1 3">NBRC 13452</strain>
    </source>
</reference>
<dbReference type="RefSeq" id="WP_159491323.1">
    <property type="nucleotide sequence ID" value="NZ_BLIP01000003.1"/>
</dbReference>
<dbReference type="EMBL" id="BLIP01000003">
    <property type="protein sequence ID" value="GFE26848.1"/>
    <property type="molecule type" value="Genomic_DNA"/>
</dbReference>
<organism evidence="1 3">
    <name type="scientific">Streptomyces nigrescens</name>
    <dbReference type="NCBI Taxonomy" id="1920"/>
    <lineage>
        <taxon>Bacteria</taxon>
        <taxon>Bacillati</taxon>
        <taxon>Actinomycetota</taxon>
        <taxon>Actinomycetes</taxon>
        <taxon>Kitasatosporales</taxon>
        <taxon>Streptomycetaceae</taxon>
        <taxon>Streptomyces</taxon>
    </lineage>
</organism>
<evidence type="ECO:0000313" key="2">
    <source>
        <dbReference type="EMBL" id="WAU00965.1"/>
    </source>
</evidence>
<name>A0A640TTC6_STRNI</name>
<evidence type="ECO:0000313" key="4">
    <source>
        <dbReference type="Proteomes" id="UP001210609"/>
    </source>
</evidence>
<evidence type="ECO:0000313" key="1">
    <source>
        <dbReference type="EMBL" id="GFE26848.1"/>
    </source>
</evidence>
<proteinExistence type="predicted"/>
<protein>
    <submittedName>
        <fullName evidence="1">Uncharacterized protein</fullName>
    </submittedName>
</protein>
<evidence type="ECO:0000313" key="3">
    <source>
        <dbReference type="Proteomes" id="UP000429552"/>
    </source>
</evidence>
<accession>A0A640TTC6</accession>
<dbReference type="Proteomes" id="UP001210609">
    <property type="component" value="Chromosome"/>
</dbReference>
<dbReference type="AlphaFoldDB" id="A0A640TTC6"/>